<reference evidence="1" key="1">
    <citation type="submission" date="2019-04" db="EMBL/GenBank/DDBJ databases">
        <title>Genomic and proteomic characterization of cyanophage S-SCSM1 provides new insights into understanding the viral gene diversity and phage-host interactions.</title>
        <authorList>
            <person name="Wang Q."/>
            <person name="Xu Y."/>
            <person name="Jiao N."/>
            <person name="Zhang R."/>
        </authorList>
    </citation>
    <scope>NUCLEOTIDE SEQUENCE [LARGE SCALE GENOMIC DNA]</scope>
</reference>
<name>A0A6M2ZI29_9CAUD</name>
<protein>
    <submittedName>
        <fullName evidence="1">YueI-like protein</fullName>
    </submittedName>
</protein>
<evidence type="ECO:0000313" key="2">
    <source>
        <dbReference type="Proteomes" id="UP000515683"/>
    </source>
</evidence>
<gene>
    <name evidence="1" type="ORF">SSCSM1_111</name>
</gene>
<accession>A0A6M2ZI29</accession>
<sequence length="58" mass="7260">MNPDEKREFYKSLRERIYQLRMGHLFEEPCPLYEPEWDEDLWDCRLSYDLNDDDLTDD</sequence>
<keyword evidence="2" id="KW-1185">Reference proteome</keyword>
<proteinExistence type="predicted"/>
<evidence type="ECO:0000313" key="1">
    <source>
        <dbReference type="EMBL" id="QFG06369.1"/>
    </source>
</evidence>
<dbReference type="Proteomes" id="UP000515683">
    <property type="component" value="Segment"/>
</dbReference>
<organism evidence="1 2">
    <name type="scientific">Synechococcus phage S-SCSM1</name>
    <dbReference type="NCBI Taxonomy" id="2588487"/>
    <lineage>
        <taxon>Viruses</taxon>
        <taxon>Duplodnaviria</taxon>
        <taxon>Heunggongvirae</taxon>
        <taxon>Uroviricota</taxon>
        <taxon>Caudoviricetes</taxon>
        <taxon>Pantevenvirales</taxon>
        <taxon>Kyanoviridae</taxon>
        <taxon>Zhoulongquanvirus</taxon>
        <taxon>Zhoulongquanvirus esscess</taxon>
    </lineage>
</organism>
<dbReference type="EMBL" id="MK867354">
    <property type="protein sequence ID" value="QFG06369.1"/>
    <property type="molecule type" value="Genomic_DNA"/>
</dbReference>